<evidence type="ECO:0000256" key="1">
    <source>
        <dbReference type="SAM" id="MobiDB-lite"/>
    </source>
</evidence>
<dbReference type="Proteomes" id="UP000283210">
    <property type="component" value="Chromosome 11"/>
</dbReference>
<protein>
    <submittedName>
        <fullName evidence="2">Uncharacterized protein</fullName>
    </submittedName>
</protein>
<evidence type="ECO:0000313" key="3">
    <source>
        <dbReference type="Proteomes" id="UP000283210"/>
    </source>
</evidence>
<gene>
    <name evidence="2" type="ORF">OJAV_G00110040</name>
</gene>
<sequence length="104" mass="11058">MCVFKSSALRDGGFFSTGRGGGVFASSGSRVRRERRGSAAPLFGRGTQPSLFNATRLPSRTARVTAASTLHTLAPALAVMATAEQLRRAAAKKQQQLPRDEEPP</sequence>
<reference evidence="2 3" key="1">
    <citation type="submission" date="2018-11" db="EMBL/GenBank/DDBJ databases">
        <authorList>
            <person name="Lopez-Roques C."/>
            <person name="Donnadieu C."/>
            <person name="Bouchez O."/>
            <person name="Klopp C."/>
            <person name="Cabau C."/>
            <person name="Zahm M."/>
        </authorList>
    </citation>
    <scope>NUCLEOTIDE SEQUENCE [LARGE SCALE GENOMIC DNA]</scope>
    <source>
        <strain evidence="2">RS831</strain>
        <tissue evidence="2">Whole body</tissue>
    </source>
</reference>
<accession>A0A3S2PPX6</accession>
<keyword evidence="3" id="KW-1185">Reference proteome</keyword>
<proteinExistence type="predicted"/>
<name>A0A3S2PPX6_ORYJA</name>
<dbReference type="EMBL" id="CM012447">
    <property type="protein sequence ID" value="RVE66707.1"/>
    <property type="molecule type" value="Genomic_DNA"/>
</dbReference>
<feature type="region of interest" description="Disordered" evidence="1">
    <location>
        <begin position="25"/>
        <end position="47"/>
    </location>
</feature>
<dbReference type="AlphaFoldDB" id="A0A3S2PPX6"/>
<reference evidence="2 3" key="2">
    <citation type="submission" date="2019-01" db="EMBL/GenBank/DDBJ databases">
        <title>A chromosome length genome reference of the Java medaka (oryzias javanicus).</title>
        <authorList>
            <person name="Herpin A."/>
            <person name="Takehana Y."/>
            <person name="Naruse K."/>
            <person name="Ansai S."/>
            <person name="Kawaguchi M."/>
        </authorList>
    </citation>
    <scope>NUCLEOTIDE SEQUENCE [LARGE SCALE GENOMIC DNA]</scope>
    <source>
        <strain evidence="2">RS831</strain>
        <tissue evidence="2">Whole body</tissue>
    </source>
</reference>
<evidence type="ECO:0000313" key="2">
    <source>
        <dbReference type="EMBL" id="RVE66707.1"/>
    </source>
</evidence>
<organism evidence="2 3">
    <name type="scientific">Oryzias javanicus</name>
    <name type="common">Javanese ricefish</name>
    <name type="synonym">Aplocheilus javanicus</name>
    <dbReference type="NCBI Taxonomy" id="123683"/>
    <lineage>
        <taxon>Eukaryota</taxon>
        <taxon>Metazoa</taxon>
        <taxon>Chordata</taxon>
        <taxon>Craniata</taxon>
        <taxon>Vertebrata</taxon>
        <taxon>Euteleostomi</taxon>
        <taxon>Actinopterygii</taxon>
        <taxon>Neopterygii</taxon>
        <taxon>Teleostei</taxon>
        <taxon>Neoteleostei</taxon>
        <taxon>Acanthomorphata</taxon>
        <taxon>Ovalentaria</taxon>
        <taxon>Atherinomorphae</taxon>
        <taxon>Beloniformes</taxon>
        <taxon>Adrianichthyidae</taxon>
        <taxon>Oryziinae</taxon>
        <taxon>Oryzias</taxon>
    </lineage>
</organism>